<organism evidence="2 3">
    <name type="scientific">Schizopora paradoxa</name>
    <dbReference type="NCBI Taxonomy" id="27342"/>
    <lineage>
        <taxon>Eukaryota</taxon>
        <taxon>Fungi</taxon>
        <taxon>Dikarya</taxon>
        <taxon>Basidiomycota</taxon>
        <taxon>Agaricomycotina</taxon>
        <taxon>Agaricomycetes</taxon>
        <taxon>Hymenochaetales</taxon>
        <taxon>Schizoporaceae</taxon>
        <taxon>Schizopora</taxon>
    </lineage>
</organism>
<reference evidence="2 3" key="1">
    <citation type="submission" date="2015-04" db="EMBL/GenBank/DDBJ databases">
        <title>Complete genome sequence of Schizopora paradoxa KUC8140, a cosmopolitan wood degrader in East Asia.</title>
        <authorList>
            <consortium name="DOE Joint Genome Institute"/>
            <person name="Min B."/>
            <person name="Park H."/>
            <person name="Jang Y."/>
            <person name="Kim J.-J."/>
            <person name="Kim K.H."/>
            <person name="Pangilinan J."/>
            <person name="Lipzen A."/>
            <person name="Riley R."/>
            <person name="Grigoriev I.V."/>
            <person name="Spatafora J.W."/>
            <person name="Choi I.-G."/>
        </authorList>
    </citation>
    <scope>NUCLEOTIDE SEQUENCE [LARGE SCALE GENOMIC DNA]</scope>
    <source>
        <strain evidence="2 3">KUC8140</strain>
    </source>
</reference>
<feature type="non-terminal residue" evidence="2">
    <location>
        <position position="157"/>
    </location>
</feature>
<dbReference type="AlphaFoldDB" id="A0A0H2QYX1"/>
<protein>
    <submittedName>
        <fullName evidence="2">Uncharacterized protein</fullName>
    </submittedName>
</protein>
<proteinExistence type="predicted"/>
<keyword evidence="3" id="KW-1185">Reference proteome</keyword>
<evidence type="ECO:0000313" key="2">
    <source>
        <dbReference type="EMBL" id="KLO04172.1"/>
    </source>
</evidence>
<accession>A0A0H2QYX1</accession>
<dbReference type="EMBL" id="KQ086665">
    <property type="protein sequence ID" value="KLO04172.1"/>
    <property type="molecule type" value="Genomic_DNA"/>
</dbReference>
<evidence type="ECO:0000256" key="1">
    <source>
        <dbReference type="SAM" id="MobiDB-lite"/>
    </source>
</evidence>
<feature type="region of interest" description="Disordered" evidence="1">
    <location>
        <begin position="1"/>
        <end position="112"/>
    </location>
</feature>
<sequence length="157" mass="16222">MMYSSRGTALGEGPQCSPFGSDSSVSPPAHAPPPHASCLPPGTVRAGPSERAARRSGETSSPGCGASASRDGTPGTEAKRKKSRATPSRREGRTCVARQSIQRRPLPPAQGACNLQTSLSSCAAMEAEVEEARGSSAAGRSDAEDMERLVWDLEAAL</sequence>
<evidence type="ECO:0000313" key="3">
    <source>
        <dbReference type="Proteomes" id="UP000053477"/>
    </source>
</evidence>
<dbReference type="Proteomes" id="UP000053477">
    <property type="component" value="Unassembled WGS sequence"/>
</dbReference>
<dbReference type="InParanoid" id="A0A0H2QYX1"/>
<name>A0A0H2QYX1_9AGAM</name>
<gene>
    <name evidence="2" type="ORF">SCHPADRAFT_947911</name>
</gene>